<reference evidence="2 4" key="2">
    <citation type="journal article" date="2014" name="BMC Genomics">
        <title>An improved genome release (version Mt4.0) for the model legume Medicago truncatula.</title>
        <authorList>
            <person name="Tang H."/>
            <person name="Krishnakumar V."/>
            <person name="Bidwell S."/>
            <person name="Rosen B."/>
            <person name="Chan A."/>
            <person name="Zhou S."/>
            <person name="Gentzbittel L."/>
            <person name="Childs K.L."/>
            <person name="Yandell M."/>
            <person name="Gundlach H."/>
            <person name="Mayer K.F."/>
            <person name="Schwartz D.C."/>
            <person name="Town C.D."/>
        </authorList>
    </citation>
    <scope>GENOME REANNOTATION</scope>
    <source>
        <strain evidence="3 4">cv. Jemalong A17</strain>
    </source>
</reference>
<dbReference type="Proteomes" id="UP000002051">
    <property type="component" value="Unassembled WGS sequence"/>
</dbReference>
<keyword evidence="1" id="KW-0472">Membrane</keyword>
<evidence type="ECO:0000256" key="1">
    <source>
        <dbReference type="SAM" id="Phobius"/>
    </source>
</evidence>
<feature type="transmembrane region" description="Helical" evidence="1">
    <location>
        <begin position="6"/>
        <end position="27"/>
    </location>
</feature>
<protein>
    <submittedName>
        <fullName evidence="2">Transmembrane protein, putative</fullName>
    </submittedName>
</protein>
<keyword evidence="1" id="KW-1133">Transmembrane helix</keyword>
<proteinExistence type="predicted"/>
<dbReference type="PaxDb" id="3880-AES79619"/>
<gene>
    <name evidence="2" type="ordered locus">MTR_7g070380</name>
</gene>
<organism evidence="2 4">
    <name type="scientific">Medicago truncatula</name>
    <name type="common">Barrel medic</name>
    <name type="synonym">Medicago tribuloides</name>
    <dbReference type="NCBI Taxonomy" id="3880"/>
    <lineage>
        <taxon>Eukaryota</taxon>
        <taxon>Viridiplantae</taxon>
        <taxon>Streptophyta</taxon>
        <taxon>Embryophyta</taxon>
        <taxon>Tracheophyta</taxon>
        <taxon>Spermatophyta</taxon>
        <taxon>Magnoliopsida</taxon>
        <taxon>eudicotyledons</taxon>
        <taxon>Gunneridae</taxon>
        <taxon>Pentapetalae</taxon>
        <taxon>rosids</taxon>
        <taxon>fabids</taxon>
        <taxon>Fabales</taxon>
        <taxon>Fabaceae</taxon>
        <taxon>Papilionoideae</taxon>
        <taxon>50 kb inversion clade</taxon>
        <taxon>NPAAA clade</taxon>
        <taxon>Hologalegina</taxon>
        <taxon>IRL clade</taxon>
        <taxon>Trifolieae</taxon>
        <taxon>Medicago</taxon>
    </lineage>
</organism>
<dbReference type="EMBL" id="CM001223">
    <property type="protein sequence ID" value="AES79619.1"/>
    <property type="molecule type" value="Genomic_DNA"/>
</dbReference>
<dbReference type="HOGENOM" id="CLU_1770827_0_0_1"/>
<evidence type="ECO:0000313" key="4">
    <source>
        <dbReference type="Proteomes" id="UP000002051"/>
    </source>
</evidence>
<name>G7KU37_MEDTR</name>
<feature type="transmembrane region" description="Helical" evidence="1">
    <location>
        <begin position="39"/>
        <end position="58"/>
    </location>
</feature>
<dbReference type="AlphaFoldDB" id="G7KU37"/>
<keyword evidence="4" id="KW-1185">Reference proteome</keyword>
<evidence type="ECO:0000313" key="3">
    <source>
        <dbReference type="EnsemblPlants" id="AES79619"/>
    </source>
</evidence>
<accession>G7KU37</accession>
<keyword evidence="1 2" id="KW-0812">Transmembrane</keyword>
<evidence type="ECO:0000313" key="2">
    <source>
        <dbReference type="EMBL" id="AES79619.1"/>
    </source>
</evidence>
<reference evidence="3" key="3">
    <citation type="submission" date="2015-04" db="UniProtKB">
        <authorList>
            <consortium name="EnsemblPlants"/>
        </authorList>
    </citation>
    <scope>IDENTIFICATION</scope>
    <source>
        <strain evidence="3">cv. Jemalong A17</strain>
    </source>
</reference>
<dbReference type="EnsemblPlants" id="AES79619">
    <property type="protein sequence ID" value="AES79619"/>
    <property type="gene ID" value="MTR_7g070380"/>
</dbReference>
<reference evidence="2 4" key="1">
    <citation type="journal article" date="2011" name="Nature">
        <title>The Medicago genome provides insight into the evolution of rhizobial symbioses.</title>
        <authorList>
            <person name="Young N.D."/>
            <person name="Debelle F."/>
            <person name="Oldroyd G.E."/>
            <person name="Geurts R."/>
            <person name="Cannon S.B."/>
            <person name="Udvardi M.K."/>
            <person name="Benedito V.A."/>
            <person name="Mayer K.F."/>
            <person name="Gouzy J."/>
            <person name="Schoof H."/>
            <person name="Van de Peer Y."/>
            <person name="Proost S."/>
            <person name="Cook D.R."/>
            <person name="Meyers B.C."/>
            <person name="Spannagl M."/>
            <person name="Cheung F."/>
            <person name="De Mita S."/>
            <person name="Krishnakumar V."/>
            <person name="Gundlach H."/>
            <person name="Zhou S."/>
            <person name="Mudge J."/>
            <person name="Bharti A.K."/>
            <person name="Murray J.D."/>
            <person name="Naoumkina M.A."/>
            <person name="Rosen B."/>
            <person name="Silverstein K.A."/>
            <person name="Tang H."/>
            <person name="Rombauts S."/>
            <person name="Zhao P.X."/>
            <person name="Zhou P."/>
            <person name="Barbe V."/>
            <person name="Bardou P."/>
            <person name="Bechner M."/>
            <person name="Bellec A."/>
            <person name="Berger A."/>
            <person name="Berges H."/>
            <person name="Bidwell S."/>
            <person name="Bisseling T."/>
            <person name="Choisne N."/>
            <person name="Couloux A."/>
            <person name="Denny R."/>
            <person name="Deshpande S."/>
            <person name="Dai X."/>
            <person name="Doyle J.J."/>
            <person name="Dudez A.M."/>
            <person name="Farmer A.D."/>
            <person name="Fouteau S."/>
            <person name="Franken C."/>
            <person name="Gibelin C."/>
            <person name="Gish J."/>
            <person name="Goldstein S."/>
            <person name="Gonzalez A.J."/>
            <person name="Green P.J."/>
            <person name="Hallab A."/>
            <person name="Hartog M."/>
            <person name="Hua A."/>
            <person name="Humphray S.J."/>
            <person name="Jeong D.H."/>
            <person name="Jing Y."/>
            <person name="Jocker A."/>
            <person name="Kenton S.M."/>
            <person name="Kim D.J."/>
            <person name="Klee K."/>
            <person name="Lai H."/>
            <person name="Lang C."/>
            <person name="Lin S."/>
            <person name="Macmil S.L."/>
            <person name="Magdelenat G."/>
            <person name="Matthews L."/>
            <person name="McCorrison J."/>
            <person name="Monaghan E.L."/>
            <person name="Mun J.H."/>
            <person name="Najar F.Z."/>
            <person name="Nicholson C."/>
            <person name="Noirot C."/>
            <person name="O'Bleness M."/>
            <person name="Paule C.R."/>
            <person name="Poulain J."/>
            <person name="Prion F."/>
            <person name="Qin B."/>
            <person name="Qu C."/>
            <person name="Retzel E.F."/>
            <person name="Riddle C."/>
            <person name="Sallet E."/>
            <person name="Samain S."/>
            <person name="Samson N."/>
            <person name="Sanders I."/>
            <person name="Saurat O."/>
            <person name="Scarpelli C."/>
            <person name="Schiex T."/>
            <person name="Segurens B."/>
            <person name="Severin A.J."/>
            <person name="Sherrier D.J."/>
            <person name="Shi R."/>
            <person name="Sims S."/>
            <person name="Singer S.R."/>
            <person name="Sinharoy S."/>
            <person name="Sterck L."/>
            <person name="Viollet A."/>
            <person name="Wang B.B."/>
            <person name="Wang K."/>
            <person name="Wang M."/>
            <person name="Wang X."/>
            <person name="Warfsmann J."/>
            <person name="Weissenbach J."/>
            <person name="White D.D."/>
            <person name="White J.D."/>
            <person name="Wiley G.B."/>
            <person name="Wincker P."/>
            <person name="Xing Y."/>
            <person name="Yang L."/>
            <person name="Yao Z."/>
            <person name="Ying F."/>
            <person name="Zhai J."/>
            <person name="Zhou L."/>
            <person name="Zuber A."/>
            <person name="Denarie J."/>
            <person name="Dixon R.A."/>
            <person name="May G.D."/>
            <person name="Schwartz D.C."/>
            <person name="Rogers J."/>
            <person name="Quetier F."/>
            <person name="Town C.D."/>
            <person name="Roe B.A."/>
        </authorList>
    </citation>
    <scope>NUCLEOTIDE SEQUENCE [LARGE SCALE GENOMIC DNA]</scope>
    <source>
        <strain evidence="2">A17</strain>
        <strain evidence="3 4">cv. Jemalong A17</strain>
    </source>
</reference>
<sequence length="147" mass="15958">MTLGLPMVWSFGGYIASSVTRILVWYLEANGSPESQKLSMTNVSGLFVYVVWATVGLWNNIQQAVTDTKTTAQVVDTTHHLLEEWTFANAATNVAHQNQSRSTIPRIATLTTSPVGLPSTLAAGDIHVCVTNSSPTPLILILLFLMK</sequence>